<dbReference type="EMBL" id="JAICCF010000001">
    <property type="protein sequence ID" value="MBW8683585.1"/>
    <property type="molecule type" value="Genomic_DNA"/>
</dbReference>
<evidence type="ECO:0000313" key="2">
    <source>
        <dbReference type="Proteomes" id="UP000812961"/>
    </source>
</evidence>
<gene>
    <name evidence="1" type="ORF">K1Y79_04500</name>
</gene>
<reference evidence="1 2" key="1">
    <citation type="submission" date="2021-08" db="EMBL/GenBank/DDBJ databases">
        <title>The genome sequence of Chitinophaga sp. B61.</title>
        <authorList>
            <person name="Zhang X."/>
        </authorList>
    </citation>
    <scope>NUCLEOTIDE SEQUENCE [LARGE SCALE GENOMIC DNA]</scope>
    <source>
        <strain evidence="1 2">B61</strain>
    </source>
</reference>
<dbReference type="RefSeq" id="WP_220248800.1">
    <property type="nucleotide sequence ID" value="NZ_JAICCF010000001.1"/>
</dbReference>
<name>A0ABS7G8Y2_9BACT</name>
<sequence length="217" mass="25301">MAEDAKQEKEILAELKKDFPLTKESIKEVDFKHFPSFHRSNNFRITYAWRFTDFSPRAYFAKYRNSYKVNTAAQQTDQHELPATATHKFAGIYIKFDYVMPDFIIRANTQGDKFLNLYFPNVVKVKSIPAFNHKYILESLDAATIEQVIGQDIFAMLMNEQDLNIEVKDNKCLIFGLTPFSYEYCKTLILLAQELIKRNLESNIPVEEPTNTSNLLF</sequence>
<comment type="caution">
    <text evidence="1">The sequence shown here is derived from an EMBL/GenBank/DDBJ whole genome shotgun (WGS) entry which is preliminary data.</text>
</comment>
<evidence type="ECO:0000313" key="1">
    <source>
        <dbReference type="EMBL" id="MBW8683585.1"/>
    </source>
</evidence>
<dbReference type="Proteomes" id="UP000812961">
    <property type="component" value="Unassembled WGS sequence"/>
</dbReference>
<proteinExistence type="predicted"/>
<keyword evidence="2" id="KW-1185">Reference proteome</keyword>
<accession>A0ABS7G8Y2</accession>
<organism evidence="1 2">
    <name type="scientific">Chitinophaga rhizophila</name>
    <dbReference type="NCBI Taxonomy" id="2866212"/>
    <lineage>
        <taxon>Bacteria</taxon>
        <taxon>Pseudomonadati</taxon>
        <taxon>Bacteroidota</taxon>
        <taxon>Chitinophagia</taxon>
        <taxon>Chitinophagales</taxon>
        <taxon>Chitinophagaceae</taxon>
        <taxon>Chitinophaga</taxon>
    </lineage>
</organism>
<protein>
    <submittedName>
        <fullName evidence="1">Uncharacterized protein</fullName>
    </submittedName>
</protein>